<keyword evidence="5" id="KW-1185">Reference proteome</keyword>
<evidence type="ECO:0000256" key="1">
    <source>
        <dbReference type="ARBA" id="ARBA00093462"/>
    </source>
</evidence>
<sequence>MKLGVDEALFVQQLHYLIINKQSGSDFSTVKEGYVWVYNTWWGWQEFFPFWNQKKIQRLTDSLEDDGVIIVRKDFNQKEYDQTKWYRIDYDKLMSLPDRNYFEKEGSKEKVKKLERINKKSKAVGQNVQMVNNKGSEAPENEKSSSNPHEQPIGQNVQMQKDKMSKPIPKISIQKNSSLNNLVSKYVSVNLSPLELFKKLVNDQPSKYVQIGLNDLAEKFGSDLVNESIKRLADKNTKQYIGFLTGVLDRWTAAGAKTLEDVKTHEEQYYQQQKEEKEAARQAKKQQSSGKKSSGRKEQLPEWLEEQKQQSQEPQIEVIDLEEERRRLEEELKMYKKA</sequence>
<dbReference type="EMBL" id="JBHMAF010000040">
    <property type="protein sequence ID" value="MFB9758786.1"/>
    <property type="molecule type" value="Genomic_DNA"/>
</dbReference>
<comment type="similarity">
    <text evidence="1">Belongs to the DnaB/DnaD family.</text>
</comment>
<feature type="region of interest" description="Disordered" evidence="2">
    <location>
        <begin position="269"/>
        <end position="323"/>
    </location>
</feature>
<reference evidence="4 5" key="1">
    <citation type="submission" date="2024-09" db="EMBL/GenBank/DDBJ databases">
        <authorList>
            <person name="Sun Q."/>
            <person name="Mori K."/>
        </authorList>
    </citation>
    <scope>NUCLEOTIDE SEQUENCE [LARGE SCALE GENOMIC DNA]</scope>
    <source>
        <strain evidence="4 5">JCM 11201</strain>
    </source>
</reference>
<dbReference type="Proteomes" id="UP001589609">
    <property type="component" value="Unassembled WGS sequence"/>
</dbReference>
<comment type="caution">
    <text evidence="4">The sequence shown here is derived from an EMBL/GenBank/DDBJ whole genome shotgun (WGS) entry which is preliminary data.</text>
</comment>
<proteinExistence type="inferred from homology"/>
<feature type="compositionally biased region" description="Basic and acidic residues" evidence="2">
    <location>
        <begin position="295"/>
        <end position="308"/>
    </location>
</feature>
<feature type="compositionally biased region" description="Basic and acidic residues" evidence="2">
    <location>
        <begin position="269"/>
        <end position="281"/>
    </location>
</feature>
<feature type="compositionally biased region" description="Polar residues" evidence="2">
    <location>
        <begin position="144"/>
        <end position="159"/>
    </location>
</feature>
<dbReference type="Pfam" id="PF07261">
    <property type="entry name" value="DnaB_2"/>
    <property type="match status" value="1"/>
</dbReference>
<dbReference type="RefSeq" id="WP_379949068.1">
    <property type="nucleotide sequence ID" value="NZ_JBHMAF010000040.1"/>
</dbReference>
<organism evidence="4 5">
    <name type="scientific">Ectobacillus funiculus</name>
    <dbReference type="NCBI Taxonomy" id="137993"/>
    <lineage>
        <taxon>Bacteria</taxon>
        <taxon>Bacillati</taxon>
        <taxon>Bacillota</taxon>
        <taxon>Bacilli</taxon>
        <taxon>Bacillales</taxon>
        <taxon>Bacillaceae</taxon>
        <taxon>Ectobacillus</taxon>
    </lineage>
</organism>
<accession>A0ABV5WEI6</accession>
<name>A0ABV5WEI6_9BACI</name>
<evidence type="ECO:0000313" key="5">
    <source>
        <dbReference type="Proteomes" id="UP001589609"/>
    </source>
</evidence>
<dbReference type="InterPro" id="IPR006343">
    <property type="entry name" value="DnaB/C_C"/>
</dbReference>
<evidence type="ECO:0000259" key="3">
    <source>
        <dbReference type="Pfam" id="PF07261"/>
    </source>
</evidence>
<feature type="region of interest" description="Disordered" evidence="2">
    <location>
        <begin position="129"/>
        <end position="165"/>
    </location>
</feature>
<protein>
    <submittedName>
        <fullName evidence="4">DnaD domain protein</fullName>
    </submittedName>
</protein>
<feature type="domain" description="DnaB/C C-terminal" evidence="3">
    <location>
        <begin position="195"/>
        <end position="266"/>
    </location>
</feature>
<gene>
    <name evidence="4" type="ORF">ACFFMS_09850</name>
</gene>
<evidence type="ECO:0000256" key="2">
    <source>
        <dbReference type="SAM" id="MobiDB-lite"/>
    </source>
</evidence>
<evidence type="ECO:0000313" key="4">
    <source>
        <dbReference type="EMBL" id="MFB9758786.1"/>
    </source>
</evidence>